<evidence type="ECO:0000313" key="2">
    <source>
        <dbReference type="EMBL" id="MBS2551715.1"/>
    </source>
</evidence>
<dbReference type="Proteomes" id="UP000730482">
    <property type="component" value="Unassembled WGS sequence"/>
</dbReference>
<proteinExistence type="predicted"/>
<reference evidence="2 3" key="1">
    <citation type="submission" date="2020-02" db="EMBL/GenBank/DDBJ databases">
        <title>Acidophilic actinobacteria isolated from forest soil.</title>
        <authorList>
            <person name="Golinska P."/>
        </authorList>
    </citation>
    <scope>NUCLEOTIDE SEQUENCE [LARGE SCALE GENOMIC DNA]</scope>
    <source>
        <strain evidence="2 3">NL8</strain>
    </source>
</reference>
<keyword evidence="3" id="KW-1185">Reference proteome</keyword>
<feature type="transmembrane region" description="Helical" evidence="1">
    <location>
        <begin position="75"/>
        <end position="96"/>
    </location>
</feature>
<dbReference type="EMBL" id="JAAFYZ010000152">
    <property type="protein sequence ID" value="MBS2551715.1"/>
    <property type="molecule type" value="Genomic_DNA"/>
</dbReference>
<evidence type="ECO:0000256" key="1">
    <source>
        <dbReference type="SAM" id="Phobius"/>
    </source>
</evidence>
<evidence type="ECO:0000313" key="3">
    <source>
        <dbReference type="Proteomes" id="UP000730482"/>
    </source>
</evidence>
<keyword evidence="1" id="KW-1133">Transmembrane helix</keyword>
<keyword evidence="1" id="KW-0812">Transmembrane</keyword>
<protein>
    <submittedName>
        <fullName evidence="2">Uncharacterized protein</fullName>
    </submittedName>
</protein>
<sequence>MEFAEWVVSGLDQLRLGQLPTGNGFYEAAFAGLGGDPRLAGYMNSGDPAARAELVQLIAAAVAANPGFEQQLRNAAAVAQTGAVGAGAGGGAAVFFKTTNGMLAIVAAVVVVVGGGIGLGVGLGGGSGDLAGVLKGTWTCQIPAAEDAGPIGSSIGFTVGDGTWNAGTSSGTWTQNGSSVTVNDPTNPTYDMKATHLPSGTGSFDISVSLATDSSQQAEIKGTLSDTKLTVRIPTDGGGPVLSLTCTK</sequence>
<dbReference type="RefSeq" id="WP_212016605.1">
    <property type="nucleotide sequence ID" value="NZ_JAAFYZ010000152.1"/>
</dbReference>
<name>A0ABS5L0N6_9ACTN</name>
<accession>A0ABS5L0N6</accession>
<organism evidence="2 3">
    <name type="scientific">Catenulispora pinistramenti</name>
    <dbReference type="NCBI Taxonomy" id="2705254"/>
    <lineage>
        <taxon>Bacteria</taxon>
        <taxon>Bacillati</taxon>
        <taxon>Actinomycetota</taxon>
        <taxon>Actinomycetes</taxon>
        <taxon>Catenulisporales</taxon>
        <taxon>Catenulisporaceae</taxon>
        <taxon>Catenulispora</taxon>
    </lineage>
</organism>
<feature type="transmembrane region" description="Helical" evidence="1">
    <location>
        <begin position="102"/>
        <end position="125"/>
    </location>
</feature>
<comment type="caution">
    <text evidence="2">The sequence shown here is derived from an EMBL/GenBank/DDBJ whole genome shotgun (WGS) entry which is preliminary data.</text>
</comment>
<gene>
    <name evidence="2" type="ORF">KGQ19_33090</name>
</gene>
<keyword evidence="1" id="KW-0472">Membrane</keyword>